<dbReference type="AlphaFoldDB" id="A0A267FYI4"/>
<keyword evidence="2" id="KW-1185">Reference proteome</keyword>
<dbReference type="EMBL" id="NIVC01000709">
    <property type="protein sequence ID" value="PAA78069.1"/>
    <property type="molecule type" value="Genomic_DNA"/>
</dbReference>
<evidence type="ECO:0000313" key="2">
    <source>
        <dbReference type="Proteomes" id="UP000215902"/>
    </source>
</evidence>
<name>A0A267FYI4_9PLAT</name>
<sequence>MYRRGEVMPWWLLHKYMKSGLNLPAVMLTMPTVQQPDLLRCTAEFRPHHWCRNQRDAAQQQR</sequence>
<gene>
    <name evidence="1" type="ORF">BOX15_Mlig026392g1</name>
</gene>
<organism evidence="1 2">
    <name type="scientific">Macrostomum lignano</name>
    <dbReference type="NCBI Taxonomy" id="282301"/>
    <lineage>
        <taxon>Eukaryota</taxon>
        <taxon>Metazoa</taxon>
        <taxon>Spiralia</taxon>
        <taxon>Lophotrochozoa</taxon>
        <taxon>Platyhelminthes</taxon>
        <taxon>Rhabditophora</taxon>
        <taxon>Macrostomorpha</taxon>
        <taxon>Macrostomida</taxon>
        <taxon>Macrostomidae</taxon>
        <taxon>Macrostomum</taxon>
    </lineage>
</organism>
<accession>A0A267FYI4</accession>
<reference evidence="1 2" key="1">
    <citation type="submission" date="2017-06" db="EMBL/GenBank/DDBJ databases">
        <title>A platform for efficient transgenesis in Macrostomum lignano, a flatworm model organism for stem cell research.</title>
        <authorList>
            <person name="Berezikov E."/>
        </authorList>
    </citation>
    <scope>NUCLEOTIDE SEQUENCE [LARGE SCALE GENOMIC DNA]</scope>
    <source>
        <strain evidence="1">DV1</strain>
        <tissue evidence="1">Whole organism</tissue>
    </source>
</reference>
<protein>
    <submittedName>
        <fullName evidence="1">Uncharacterized protein</fullName>
    </submittedName>
</protein>
<evidence type="ECO:0000313" key="1">
    <source>
        <dbReference type="EMBL" id="PAA78069.1"/>
    </source>
</evidence>
<dbReference type="Proteomes" id="UP000215902">
    <property type="component" value="Unassembled WGS sequence"/>
</dbReference>
<proteinExistence type="predicted"/>
<comment type="caution">
    <text evidence="1">The sequence shown here is derived from an EMBL/GenBank/DDBJ whole genome shotgun (WGS) entry which is preliminary data.</text>
</comment>